<dbReference type="InterPro" id="IPR000917">
    <property type="entry name" value="Sulfatase_N"/>
</dbReference>
<accession>A0A532UVZ7</accession>
<dbReference type="PANTHER" id="PTHR42693">
    <property type="entry name" value="ARYLSULFATASE FAMILY MEMBER"/>
    <property type="match status" value="1"/>
</dbReference>
<sequence length="712" mass="82001">MPTTGTKYRLSISICIFISIAFLLWENLCNSLLGIYDLELRRTVWGFIYYIIVFLLLGGVAKLLDFLFRFVTPRHSWQKQSYVYLLFLILVILWGFIVPRFLNLASISSSEAHYALTILWIFGWIFFAWLINSYFSRKERNHKLPDSRKLLKYFMAAVLYLMLSTKCISQFITEVPLIVLIALPLLAIVSYAISAFLILFFPSKKNITISILLIPLCITVLITSFRMVSLSGNAPEQYSSSLTAEHTNVILLIFDAVRYDSFYDFYNQTKELSSLQGYKKVSEDYSCYATSSWTLPSVAALLTSRFPNEIGFCVGRDETYSKLANEFVTVAEIIQKNSYHTGMVSTNFYVSKNRNLTQGFEDHIELGPRGRTQLFLPFQSFFGNTDFENELAFQLGFINSSFMVGNWQSANKAGKRFLKSYQDEPFFLYIHYMDTHEPYWAKPFSGKILDYERLRMGYLQTTAPRKYRRAAIQKDTKTREMDKFIISERERYHGGIETIELAILDLVKSLKKMGLDKNTVIIVTSDHGEGFCEHNRLGHRKSLFQESLRVPLLILLPESLSDNFPERTYSVSLLDLPPTILDIMGIEEEMPEADGRSLLEQPKDSLSPLYSMLDAGAGGVKQWVKQWRSIQFGSYKYIQVTNINEGTSNKYLFNISEDSLETINLLKIETHIADSLATYLQIQLAKNYYATTRSKEPSKNSKERLRALGYIN</sequence>
<dbReference type="Gene3D" id="3.40.720.10">
    <property type="entry name" value="Alkaline Phosphatase, subunit A"/>
    <property type="match status" value="1"/>
</dbReference>
<evidence type="ECO:0000259" key="3">
    <source>
        <dbReference type="Pfam" id="PF00884"/>
    </source>
</evidence>
<dbReference type="CDD" id="cd16148">
    <property type="entry name" value="sulfatase_like"/>
    <property type="match status" value="1"/>
</dbReference>
<organism evidence="4 5">
    <name type="scientific">candidate division LCP-89 bacterium B3_LCP</name>
    <dbReference type="NCBI Taxonomy" id="2012998"/>
    <lineage>
        <taxon>Bacteria</taxon>
        <taxon>Pseudomonadati</taxon>
        <taxon>Bacteria division LCP-89</taxon>
    </lineage>
</organism>
<reference evidence="4 5" key="1">
    <citation type="submission" date="2017-06" db="EMBL/GenBank/DDBJ databases">
        <title>Novel microbial phyla capable of carbon fixation and sulfur reduction in deep-sea sediments.</title>
        <authorList>
            <person name="Huang J."/>
            <person name="Baker B."/>
            <person name="Wang Y."/>
        </authorList>
    </citation>
    <scope>NUCLEOTIDE SEQUENCE [LARGE SCALE GENOMIC DNA]</scope>
    <source>
        <strain evidence="4">B3_LCP</strain>
    </source>
</reference>
<dbReference type="PANTHER" id="PTHR42693:SF33">
    <property type="entry name" value="ARYLSULFATASE"/>
    <property type="match status" value="1"/>
</dbReference>
<protein>
    <recommendedName>
        <fullName evidence="3">Sulfatase N-terminal domain-containing protein</fullName>
    </recommendedName>
</protein>
<dbReference type="InterPro" id="IPR050738">
    <property type="entry name" value="Sulfatase"/>
</dbReference>
<evidence type="ECO:0000256" key="2">
    <source>
        <dbReference type="SAM" id="Phobius"/>
    </source>
</evidence>
<feature type="transmembrane region" description="Helical" evidence="2">
    <location>
        <begin position="178"/>
        <end position="200"/>
    </location>
</feature>
<comment type="similarity">
    <text evidence="1">Belongs to the sulfatase family.</text>
</comment>
<keyword evidence="2" id="KW-1133">Transmembrane helix</keyword>
<dbReference type="InterPro" id="IPR017850">
    <property type="entry name" value="Alkaline_phosphatase_core_sf"/>
</dbReference>
<feature type="transmembrane region" description="Helical" evidence="2">
    <location>
        <begin position="12"/>
        <end position="35"/>
    </location>
</feature>
<gene>
    <name evidence="4" type="ORF">CEE37_11925</name>
</gene>
<feature type="transmembrane region" description="Helical" evidence="2">
    <location>
        <begin position="47"/>
        <end position="70"/>
    </location>
</feature>
<evidence type="ECO:0000313" key="4">
    <source>
        <dbReference type="EMBL" id="TKJ39120.1"/>
    </source>
</evidence>
<feature type="transmembrane region" description="Helical" evidence="2">
    <location>
        <begin position="153"/>
        <end position="172"/>
    </location>
</feature>
<feature type="transmembrane region" description="Helical" evidence="2">
    <location>
        <begin position="82"/>
        <end position="102"/>
    </location>
</feature>
<dbReference type="Proteomes" id="UP000319619">
    <property type="component" value="Unassembled WGS sequence"/>
</dbReference>
<dbReference type="Pfam" id="PF00884">
    <property type="entry name" value="Sulfatase"/>
    <property type="match status" value="1"/>
</dbReference>
<dbReference type="AlphaFoldDB" id="A0A532UVZ7"/>
<keyword evidence="2" id="KW-0812">Transmembrane</keyword>
<dbReference type="EMBL" id="NJBN01000008">
    <property type="protein sequence ID" value="TKJ39120.1"/>
    <property type="molecule type" value="Genomic_DNA"/>
</dbReference>
<proteinExistence type="inferred from homology"/>
<comment type="caution">
    <text evidence="4">The sequence shown here is derived from an EMBL/GenBank/DDBJ whole genome shotgun (WGS) entry which is preliminary data.</text>
</comment>
<dbReference type="SUPFAM" id="SSF53649">
    <property type="entry name" value="Alkaline phosphatase-like"/>
    <property type="match status" value="1"/>
</dbReference>
<evidence type="ECO:0000313" key="5">
    <source>
        <dbReference type="Proteomes" id="UP000319619"/>
    </source>
</evidence>
<feature type="domain" description="Sulfatase N-terminal" evidence="3">
    <location>
        <begin position="248"/>
        <end position="586"/>
    </location>
</feature>
<dbReference type="GO" id="GO:0004065">
    <property type="term" value="F:arylsulfatase activity"/>
    <property type="evidence" value="ECO:0007669"/>
    <property type="project" value="TreeGrafter"/>
</dbReference>
<feature type="transmembrane region" description="Helical" evidence="2">
    <location>
        <begin position="114"/>
        <end position="132"/>
    </location>
</feature>
<name>A0A532UVZ7_UNCL8</name>
<evidence type="ECO:0000256" key="1">
    <source>
        <dbReference type="ARBA" id="ARBA00008779"/>
    </source>
</evidence>
<feature type="transmembrane region" description="Helical" evidence="2">
    <location>
        <begin position="207"/>
        <end position="228"/>
    </location>
</feature>
<keyword evidence="2" id="KW-0472">Membrane</keyword>